<evidence type="ECO:0000313" key="2">
    <source>
        <dbReference type="EMBL" id="GAA0175745.1"/>
    </source>
</evidence>
<dbReference type="AlphaFoldDB" id="A0AAV3RKR1"/>
<proteinExistence type="predicted"/>
<feature type="region of interest" description="Disordered" evidence="1">
    <location>
        <begin position="54"/>
        <end position="99"/>
    </location>
</feature>
<feature type="compositionally biased region" description="Basic and acidic residues" evidence="1">
    <location>
        <begin position="85"/>
        <end position="99"/>
    </location>
</feature>
<dbReference type="PANTHER" id="PTHR37732">
    <property type="entry name" value="OS08G0104400 PROTEIN"/>
    <property type="match status" value="1"/>
</dbReference>
<evidence type="ECO:0000313" key="3">
    <source>
        <dbReference type="Proteomes" id="UP001454036"/>
    </source>
</evidence>
<dbReference type="EMBL" id="BAABME010009757">
    <property type="protein sequence ID" value="GAA0175745.1"/>
    <property type="molecule type" value="Genomic_DNA"/>
</dbReference>
<dbReference type="InterPro" id="IPR044984">
    <property type="entry name" value="SMP1"/>
</dbReference>
<sequence length="99" mass="10796">MATSKDDIVYATAQAKQSEDDALRIRYKAGTPLEGGKIADSQPVHLFSAAHNIQSNQQQQKEQRGPGTGRIAESEPVDMYSNAHNIEKQEKGSADINRG</sequence>
<dbReference type="GO" id="GO:0010162">
    <property type="term" value="P:seed dormancy process"/>
    <property type="evidence" value="ECO:0007669"/>
    <property type="project" value="InterPro"/>
</dbReference>
<keyword evidence="3" id="KW-1185">Reference proteome</keyword>
<dbReference type="Proteomes" id="UP001454036">
    <property type="component" value="Unassembled WGS sequence"/>
</dbReference>
<organism evidence="2 3">
    <name type="scientific">Lithospermum erythrorhizon</name>
    <name type="common">Purple gromwell</name>
    <name type="synonym">Lithospermum officinale var. erythrorhizon</name>
    <dbReference type="NCBI Taxonomy" id="34254"/>
    <lineage>
        <taxon>Eukaryota</taxon>
        <taxon>Viridiplantae</taxon>
        <taxon>Streptophyta</taxon>
        <taxon>Embryophyta</taxon>
        <taxon>Tracheophyta</taxon>
        <taxon>Spermatophyta</taxon>
        <taxon>Magnoliopsida</taxon>
        <taxon>eudicotyledons</taxon>
        <taxon>Gunneridae</taxon>
        <taxon>Pentapetalae</taxon>
        <taxon>asterids</taxon>
        <taxon>lamiids</taxon>
        <taxon>Boraginales</taxon>
        <taxon>Boraginaceae</taxon>
        <taxon>Boraginoideae</taxon>
        <taxon>Lithospermeae</taxon>
        <taxon>Lithospermum</taxon>
    </lineage>
</organism>
<comment type="caution">
    <text evidence="2">The sequence shown here is derived from an EMBL/GenBank/DDBJ whole genome shotgun (WGS) entry which is preliminary data.</text>
</comment>
<gene>
    <name evidence="2" type="ORF">LIER_28859</name>
</gene>
<reference evidence="2 3" key="1">
    <citation type="submission" date="2024-01" db="EMBL/GenBank/DDBJ databases">
        <title>The complete chloroplast genome sequence of Lithospermum erythrorhizon: insights into the phylogenetic relationship among Boraginaceae species and the maternal lineages of purple gromwells.</title>
        <authorList>
            <person name="Okada T."/>
            <person name="Watanabe K."/>
        </authorList>
    </citation>
    <scope>NUCLEOTIDE SEQUENCE [LARGE SCALE GENOMIC DNA]</scope>
</reference>
<accession>A0AAV3RKR1</accession>
<protein>
    <recommendedName>
        <fullName evidence="4">Seed maturation protein</fullName>
    </recommendedName>
</protein>
<evidence type="ECO:0000256" key="1">
    <source>
        <dbReference type="SAM" id="MobiDB-lite"/>
    </source>
</evidence>
<dbReference type="PANTHER" id="PTHR37732:SF2">
    <property type="entry name" value="SEED MATURATION PROTEIN 1"/>
    <property type="match status" value="1"/>
</dbReference>
<name>A0AAV3RKR1_LITER</name>
<evidence type="ECO:0008006" key="4">
    <source>
        <dbReference type="Google" id="ProtNLM"/>
    </source>
</evidence>